<dbReference type="Pfam" id="PF07571">
    <property type="entry name" value="TAF6_C"/>
    <property type="match status" value="1"/>
</dbReference>
<name>A0AAD9PK85_9APIC</name>
<organism evidence="7 8">
    <name type="scientific">Babesia duncani</name>
    <dbReference type="NCBI Taxonomy" id="323732"/>
    <lineage>
        <taxon>Eukaryota</taxon>
        <taxon>Sar</taxon>
        <taxon>Alveolata</taxon>
        <taxon>Apicomplexa</taxon>
        <taxon>Aconoidasida</taxon>
        <taxon>Piroplasmida</taxon>
        <taxon>Babesiidae</taxon>
        <taxon>Babesia</taxon>
    </lineage>
</organism>
<dbReference type="GO" id="GO:0016251">
    <property type="term" value="F:RNA polymerase II general transcription initiation factor activity"/>
    <property type="evidence" value="ECO:0007669"/>
    <property type="project" value="InterPro"/>
</dbReference>
<evidence type="ECO:0000256" key="2">
    <source>
        <dbReference type="ARBA" id="ARBA00007688"/>
    </source>
</evidence>
<keyword evidence="8" id="KW-1185">Reference proteome</keyword>
<evidence type="ECO:0000256" key="4">
    <source>
        <dbReference type="ARBA" id="ARBA00023163"/>
    </source>
</evidence>
<keyword evidence="3" id="KW-0805">Transcription regulation</keyword>
<dbReference type="GO" id="GO:0003713">
    <property type="term" value="F:transcription coactivator activity"/>
    <property type="evidence" value="ECO:0007669"/>
    <property type="project" value="TreeGrafter"/>
</dbReference>
<comment type="caution">
    <text evidence="7">The sequence shown here is derived from an EMBL/GenBank/DDBJ whole genome shotgun (WGS) entry which is preliminary data.</text>
</comment>
<dbReference type="PANTHER" id="PTHR10221:SF9">
    <property type="entry name" value="TRANSCRIPTION INITIATION FACTOR TFIID SUBUNIT 6"/>
    <property type="match status" value="1"/>
</dbReference>
<dbReference type="EMBL" id="JALLKP010000003">
    <property type="protein sequence ID" value="KAK2195962.1"/>
    <property type="molecule type" value="Genomic_DNA"/>
</dbReference>
<evidence type="ECO:0000313" key="7">
    <source>
        <dbReference type="EMBL" id="KAK2195962.1"/>
    </source>
</evidence>
<gene>
    <name evidence="7" type="ORF">BdWA1_002560</name>
</gene>
<dbReference type="Gene3D" id="1.25.40.770">
    <property type="entry name" value="TAF6, C-terminal HEAT repeat domain"/>
    <property type="match status" value="1"/>
</dbReference>
<feature type="domain" description="TAF6 C-terminal HEAT repeat" evidence="6">
    <location>
        <begin position="177"/>
        <end position="376"/>
    </location>
</feature>
<dbReference type="GeneID" id="94336857"/>
<dbReference type="AlphaFoldDB" id="A0AAD9PK85"/>
<dbReference type="GO" id="GO:0051123">
    <property type="term" value="P:RNA polymerase II preinitiation complex assembly"/>
    <property type="evidence" value="ECO:0007669"/>
    <property type="project" value="TreeGrafter"/>
</dbReference>
<dbReference type="CDD" id="cd08050">
    <property type="entry name" value="TAF6C"/>
    <property type="match status" value="1"/>
</dbReference>
<evidence type="ECO:0000259" key="6">
    <source>
        <dbReference type="Pfam" id="PF07571"/>
    </source>
</evidence>
<dbReference type="PANTHER" id="PTHR10221">
    <property type="entry name" value="TRANSCRIPTION INITIATION FACTOR TFIID SUBUNIT 6"/>
    <property type="match status" value="1"/>
</dbReference>
<protein>
    <submittedName>
        <fullName evidence="7">Bifunctional TAF6</fullName>
    </submittedName>
</protein>
<evidence type="ECO:0000256" key="1">
    <source>
        <dbReference type="ARBA" id="ARBA00004123"/>
    </source>
</evidence>
<accession>A0AAD9PK85</accession>
<dbReference type="GO" id="GO:0000124">
    <property type="term" value="C:SAGA complex"/>
    <property type="evidence" value="ECO:0007669"/>
    <property type="project" value="InterPro"/>
</dbReference>
<dbReference type="Proteomes" id="UP001214638">
    <property type="component" value="Unassembled WGS sequence"/>
</dbReference>
<dbReference type="GO" id="GO:0046695">
    <property type="term" value="C:SLIK (SAGA-like) complex"/>
    <property type="evidence" value="ECO:0007669"/>
    <property type="project" value="InterPro"/>
</dbReference>
<dbReference type="InterPro" id="IPR037796">
    <property type="entry name" value="TAF6"/>
</dbReference>
<proteinExistence type="inferred from homology"/>
<keyword evidence="4" id="KW-0804">Transcription</keyword>
<reference evidence="7" key="1">
    <citation type="journal article" date="2023" name="Nat. Microbiol.">
        <title>Babesia duncani multi-omics identifies virulence factors and drug targets.</title>
        <authorList>
            <person name="Singh P."/>
            <person name="Lonardi S."/>
            <person name="Liang Q."/>
            <person name="Vydyam P."/>
            <person name="Khabirova E."/>
            <person name="Fang T."/>
            <person name="Gihaz S."/>
            <person name="Thekkiniath J."/>
            <person name="Munshi M."/>
            <person name="Abel S."/>
            <person name="Ciampossin L."/>
            <person name="Batugedara G."/>
            <person name="Gupta M."/>
            <person name="Lu X.M."/>
            <person name="Lenz T."/>
            <person name="Chakravarty S."/>
            <person name="Cornillot E."/>
            <person name="Hu Y."/>
            <person name="Ma W."/>
            <person name="Gonzalez L.M."/>
            <person name="Sanchez S."/>
            <person name="Estrada K."/>
            <person name="Sanchez-Flores A."/>
            <person name="Montero E."/>
            <person name="Harb O.S."/>
            <person name="Le Roch K.G."/>
            <person name="Mamoun C.B."/>
        </authorList>
    </citation>
    <scope>NUCLEOTIDE SEQUENCE</scope>
    <source>
        <strain evidence="7">WA1</strain>
    </source>
</reference>
<dbReference type="InterPro" id="IPR011442">
    <property type="entry name" value="TAF6_C"/>
</dbReference>
<evidence type="ECO:0000256" key="3">
    <source>
        <dbReference type="ARBA" id="ARBA00023015"/>
    </source>
</evidence>
<evidence type="ECO:0000313" key="8">
    <source>
        <dbReference type="Proteomes" id="UP001214638"/>
    </source>
</evidence>
<comment type="similarity">
    <text evidence="2">Belongs to the TAF6 family.</text>
</comment>
<keyword evidence="5" id="KW-0539">Nucleus</keyword>
<dbReference type="GO" id="GO:0005669">
    <property type="term" value="C:transcription factor TFIID complex"/>
    <property type="evidence" value="ECO:0007669"/>
    <property type="project" value="InterPro"/>
</dbReference>
<evidence type="ECO:0000256" key="5">
    <source>
        <dbReference type="ARBA" id="ARBA00023242"/>
    </source>
</evidence>
<sequence>MAVLDGYSNYYDYRYIKATKLYKGNRVIKREYNVRKVTDEKFLGRFKLADIVQQDMIRPIPAAPGLSVHWFIVNNKVPPIACGLGECSTKSFIARAQNQILAKHASNVNFLDTADANRRLDAISKLAASFYQRQTTLKDLEESGIEEAILDAINRQLFQSQERGNIQSKAIVLPRVEHLLTKEHVFFLKEIRNTIRRAATSMDTEAQSQLQKGEFVVFFGNDAVFAILRNSPALTQLLPELAHFFATEITRPDLKDISVLITFAEVTSANDKIQLHSHAHQFLVPLLDILLSVDDRLEPNAIYTRLRYRQLAASAIGRISKNLRIQENGLEGVDSVLMSIYKRAIARPECTLSMLYGALCGIKHLPLHAKRIIFYPMVPLLMTLVLKMHAAAKTDLAREQEPQQSRLHEFRALLCHHVLEKLVTIFYHAGVQYLVDEDASALISQTNIQTAYITDMLQDSVANPETFVPVYCAILSRFLDNFEHGAIQDNESNITCPISNAKRYMQLYQAANSKRRRVDEANDVNLVQTRPPSTPPQDQMHAAHAMELVI</sequence>
<comment type="subcellular location">
    <subcellularLocation>
        <location evidence="1">Nucleus</location>
    </subcellularLocation>
</comment>
<dbReference type="InterPro" id="IPR046344">
    <property type="entry name" value="TAF6_C_sf"/>
</dbReference>
<dbReference type="KEGG" id="bdw:94336857"/>
<dbReference type="RefSeq" id="XP_067802804.1">
    <property type="nucleotide sequence ID" value="XM_067947582.1"/>
</dbReference>